<evidence type="ECO:0000256" key="4">
    <source>
        <dbReference type="ARBA" id="ARBA00022741"/>
    </source>
</evidence>
<evidence type="ECO:0000256" key="10">
    <source>
        <dbReference type="HAMAP-Rule" id="MF_02019"/>
    </source>
</evidence>
<feature type="domain" description="Mur ligase central" evidence="14">
    <location>
        <begin position="110"/>
        <end position="300"/>
    </location>
</feature>
<evidence type="ECO:0000256" key="9">
    <source>
        <dbReference type="ARBA" id="ARBA00023316"/>
    </source>
</evidence>
<reference evidence="15 16" key="1">
    <citation type="submission" date="2018-06" db="EMBL/GenBank/DDBJ databases">
        <authorList>
            <consortium name="Pathogen Informatics"/>
            <person name="Doyle S."/>
        </authorList>
    </citation>
    <scope>NUCLEOTIDE SEQUENCE [LARGE SCALE GENOMIC DNA]</scope>
    <source>
        <strain evidence="15 16">NCTC10660</strain>
    </source>
</reference>
<comment type="function">
    <text evidence="10 11">Involved in cell wall formation. Catalyzes the final step in the synthesis of UDP-N-acetylmuramoyl-pentapeptide, the precursor of murein.</text>
</comment>
<dbReference type="GO" id="GO:0005524">
    <property type="term" value="F:ATP binding"/>
    <property type="evidence" value="ECO:0007669"/>
    <property type="project" value="UniProtKB-UniRule"/>
</dbReference>
<dbReference type="PANTHER" id="PTHR43024:SF1">
    <property type="entry name" value="UDP-N-ACETYLMURAMOYL-TRIPEPTIDE--D-ALANYL-D-ALANINE LIGASE"/>
    <property type="match status" value="1"/>
</dbReference>
<dbReference type="Gene3D" id="3.40.1190.10">
    <property type="entry name" value="Mur-like, catalytic domain"/>
    <property type="match status" value="1"/>
</dbReference>
<keyword evidence="8 10" id="KW-0131">Cell cycle</keyword>
<evidence type="ECO:0000256" key="1">
    <source>
        <dbReference type="ARBA" id="ARBA00022490"/>
    </source>
</evidence>
<keyword evidence="4 10" id="KW-0547">Nucleotide-binding</keyword>
<comment type="similarity">
    <text evidence="10">Belongs to the MurCDEF family. MurF subfamily.</text>
</comment>
<dbReference type="Pfam" id="PF01225">
    <property type="entry name" value="Mur_ligase"/>
    <property type="match status" value="1"/>
</dbReference>
<dbReference type="InterPro" id="IPR004101">
    <property type="entry name" value="Mur_ligase_C"/>
</dbReference>
<evidence type="ECO:0000259" key="13">
    <source>
        <dbReference type="Pfam" id="PF02875"/>
    </source>
</evidence>
<dbReference type="PANTHER" id="PTHR43024">
    <property type="entry name" value="UDP-N-ACETYLMURAMOYL-TRIPEPTIDE--D-ALANYL-D-ALANINE LIGASE"/>
    <property type="match status" value="1"/>
</dbReference>
<accession>A0A378TY71</accession>
<evidence type="ECO:0000256" key="8">
    <source>
        <dbReference type="ARBA" id="ARBA00023306"/>
    </source>
</evidence>
<evidence type="ECO:0000313" key="15">
    <source>
        <dbReference type="EMBL" id="STZ67867.1"/>
    </source>
</evidence>
<keyword evidence="1 10" id="KW-0963">Cytoplasm</keyword>
<organism evidence="15 16">
    <name type="scientific">Neisseria elongata</name>
    <dbReference type="NCBI Taxonomy" id="495"/>
    <lineage>
        <taxon>Bacteria</taxon>
        <taxon>Pseudomonadati</taxon>
        <taxon>Pseudomonadota</taxon>
        <taxon>Betaproteobacteria</taxon>
        <taxon>Neisseriales</taxon>
        <taxon>Neisseriaceae</taxon>
        <taxon>Neisseria</taxon>
    </lineage>
</organism>
<evidence type="ECO:0000259" key="14">
    <source>
        <dbReference type="Pfam" id="PF08245"/>
    </source>
</evidence>
<dbReference type="GO" id="GO:0008360">
    <property type="term" value="P:regulation of cell shape"/>
    <property type="evidence" value="ECO:0007669"/>
    <property type="project" value="UniProtKB-KW"/>
</dbReference>
<dbReference type="GO" id="GO:0008766">
    <property type="term" value="F:UDP-N-acetylmuramoylalanyl-D-glutamyl-2,6-diaminopimelate-D-alanyl-D-alanine ligase activity"/>
    <property type="evidence" value="ECO:0007669"/>
    <property type="project" value="RHEA"/>
</dbReference>
<dbReference type="Gene3D" id="3.40.1390.10">
    <property type="entry name" value="MurE/MurF, N-terminal domain"/>
    <property type="match status" value="1"/>
</dbReference>
<dbReference type="GO" id="GO:0009252">
    <property type="term" value="P:peptidoglycan biosynthetic process"/>
    <property type="evidence" value="ECO:0007669"/>
    <property type="project" value="UniProtKB-UniRule"/>
</dbReference>
<comment type="subcellular location">
    <subcellularLocation>
        <location evidence="10 11">Cytoplasm</location>
    </subcellularLocation>
</comment>
<keyword evidence="2 10" id="KW-0436">Ligase</keyword>
<evidence type="ECO:0000256" key="6">
    <source>
        <dbReference type="ARBA" id="ARBA00022960"/>
    </source>
</evidence>
<evidence type="ECO:0000256" key="11">
    <source>
        <dbReference type="RuleBase" id="RU004136"/>
    </source>
</evidence>
<dbReference type="Pfam" id="PF02875">
    <property type="entry name" value="Mur_ligase_C"/>
    <property type="match status" value="1"/>
</dbReference>
<dbReference type="SUPFAM" id="SSF63418">
    <property type="entry name" value="MurE/MurF N-terminal domain"/>
    <property type="match status" value="1"/>
</dbReference>
<dbReference type="GO" id="GO:0071555">
    <property type="term" value="P:cell wall organization"/>
    <property type="evidence" value="ECO:0007669"/>
    <property type="project" value="UniProtKB-KW"/>
</dbReference>
<feature type="binding site" evidence="10">
    <location>
        <begin position="112"/>
        <end position="118"/>
    </location>
    <ligand>
        <name>ATP</name>
        <dbReference type="ChEBI" id="CHEBI:30616"/>
    </ligand>
</feature>
<name>A0A378TY71_NEIEL</name>
<keyword evidence="3 10" id="KW-0132">Cell division</keyword>
<sequence>MKETMKPLDLNFICQTLNLPTPSENKPVSRIVTDSRDIRAGDVFFALAGERFDAHDFVEDVLAAGAAAVVVSREDCAALDGALKVDDTLAALQTLAKAWRDNVNPFVFGITGSGGKTTVKEMLAAVLRRRFGDDAVLATAGNFNNHIGLPLTLLKLNEKHRYAVIEMGMNHFGELAVLTQIAKPDAALVNNALRAHVGCGFDGTLDIAKAKSEIYQGLGEDGLALIPCEDEHAAVFQTTSQGHQQRTFGVDSGDVHAENIVLKPLSCEFDLVCGNECAAVVLPVPGRHNIHNAAAAAALALAAGLSLNDVAEGLQGFSNIKGRLNVKAGIKGATLIDDTYNANPDSMKAAIDVLARMPAPRIFVMGDMGELGEDEAAAMHAEVGAYARDQGIEAAYFVGDNSVEAAETFGADGLWFAAKDPLIQVLSHDLPEHATVLVKGSRFMKMEEVVEALLDKEVV</sequence>
<evidence type="ECO:0000256" key="2">
    <source>
        <dbReference type="ARBA" id="ARBA00022598"/>
    </source>
</evidence>
<keyword evidence="5 10" id="KW-0067">ATP-binding</keyword>
<dbReference type="Gene3D" id="3.90.190.20">
    <property type="entry name" value="Mur ligase, C-terminal domain"/>
    <property type="match status" value="1"/>
</dbReference>
<comment type="pathway">
    <text evidence="10 11">Cell wall biogenesis; peptidoglycan biosynthesis.</text>
</comment>
<dbReference type="HAMAP" id="MF_02019">
    <property type="entry name" value="MurF"/>
    <property type="match status" value="1"/>
</dbReference>
<dbReference type="SUPFAM" id="SSF53244">
    <property type="entry name" value="MurD-like peptide ligases, peptide-binding domain"/>
    <property type="match status" value="1"/>
</dbReference>
<keyword evidence="9 10" id="KW-0961">Cell wall biogenesis/degradation</keyword>
<dbReference type="InterPro" id="IPR035911">
    <property type="entry name" value="MurE/MurF_N"/>
</dbReference>
<dbReference type="GO" id="GO:0047480">
    <property type="term" value="F:UDP-N-acetylmuramoyl-tripeptide-D-alanyl-D-alanine ligase activity"/>
    <property type="evidence" value="ECO:0007669"/>
    <property type="project" value="UniProtKB-UniRule"/>
</dbReference>
<dbReference type="AlphaFoldDB" id="A0A378TY71"/>
<evidence type="ECO:0000256" key="3">
    <source>
        <dbReference type="ARBA" id="ARBA00022618"/>
    </source>
</evidence>
<proteinExistence type="inferred from homology"/>
<dbReference type="GO" id="GO:0051301">
    <property type="term" value="P:cell division"/>
    <property type="evidence" value="ECO:0007669"/>
    <property type="project" value="UniProtKB-KW"/>
</dbReference>
<dbReference type="Proteomes" id="UP000254927">
    <property type="component" value="Unassembled WGS sequence"/>
</dbReference>
<dbReference type="EMBL" id="UGQW01000002">
    <property type="protein sequence ID" value="STZ67867.1"/>
    <property type="molecule type" value="Genomic_DNA"/>
</dbReference>
<keyword evidence="7 10" id="KW-0573">Peptidoglycan synthesis</keyword>
<dbReference type="InterPro" id="IPR051046">
    <property type="entry name" value="MurCDEF_CellWall_CoF430Synth"/>
</dbReference>
<dbReference type="UniPathway" id="UPA00219"/>
<keyword evidence="6 10" id="KW-0133">Cell shape</keyword>
<dbReference type="InterPro" id="IPR000713">
    <property type="entry name" value="Mur_ligase_N"/>
</dbReference>
<feature type="domain" description="Mur ligase N-terminal catalytic" evidence="12">
    <location>
        <begin position="29"/>
        <end position="99"/>
    </location>
</feature>
<dbReference type="Pfam" id="PF08245">
    <property type="entry name" value="Mur_ligase_M"/>
    <property type="match status" value="1"/>
</dbReference>
<evidence type="ECO:0000256" key="7">
    <source>
        <dbReference type="ARBA" id="ARBA00022984"/>
    </source>
</evidence>
<dbReference type="EC" id="6.3.2.10" evidence="10 11"/>
<dbReference type="NCBIfam" id="TIGR01143">
    <property type="entry name" value="murF"/>
    <property type="match status" value="1"/>
</dbReference>
<dbReference type="InterPro" id="IPR005863">
    <property type="entry name" value="UDP-N-AcMur_synth"/>
</dbReference>
<feature type="domain" description="Mur ligase C-terminal" evidence="13">
    <location>
        <begin position="322"/>
        <end position="442"/>
    </location>
</feature>
<dbReference type="SUPFAM" id="SSF53623">
    <property type="entry name" value="MurD-like peptide ligases, catalytic domain"/>
    <property type="match status" value="1"/>
</dbReference>
<comment type="catalytic activity">
    <reaction evidence="10 11">
        <text>D-alanyl-D-alanine + UDP-N-acetyl-alpha-D-muramoyl-L-alanyl-gamma-D-glutamyl-meso-2,6-diaminopimelate + ATP = UDP-N-acetyl-alpha-D-muramoyl-L-alanyl-gamma-D-glutamyl-meso-2,6-diaminopimeloyl-D-alanyl-D-alanine + ADP + phosphate + H(+)</text>
        <dbReference type="Rhea" id="RHEA:28374"/>
        <dbReference type="ChEBI" id="CHEBI:15378"/>
        <dbReference type="ChEBI" id="CHEBI:30616"/>
        <dbReference type="ChEBI" id="CHEBI:43474"/>
        <dbReference type="ChEBI" id="CHEBI:57822"/>
        <dbReference type="ChEBI" id="CHEBI:61386"/>
        <dbReference type="ChEBI" id="CHEBI:83905"/>
        <dbReference type="ChEBI" id="CHEBI:456216"/>
        <dbReference type="EC" id="6.3.2.10"/>
    </reaction>
</comment>
<evidence type="ECO:0000256" key="5">
    <source>
        <dbReference type="ARBA" id="ARBA00022840"/>
    </source>
</evidence>
<dbReference type="GO" id="GO:0005737">
    <property type="term" value="C:cytoplasm"/>
    <property type="evidence" value="ECO:0007669"/>
    <property type="project" value="UniProtKB-SubCell"/>
</dbReference>
<evidence type="ECO:0000259" key="12">
    <source>
        <dbReference type="Pfam" id="PF01225"/>
    </source>
</evidence>
<dbReference type="InterPro" id="IPR036565">
    <property type="entry name" value="Mur-like_cat_sf"/>
</dbReference>
<dbReference type="InterPro" id="IPR013221">
    <property type="entry name" value="Mur_ligase_cen"/>
</dbReference>
<dbReference type="InterPro" id="IPR036615">
    <property type="entry name" value="Mur_ligase_C_dom_sf"/>
</dbReference>
<protein>
    <recommendedName>
        <fullName evidence="10 11">UDP-N-acetylmuramoyl-tripeptide--D-alanyl-D-alanine ligase</fullName>
        <ecNumber evidence="10 11">6.3.2.10</ecNumber>
    </recommendedName>
    <alternativeName>
        <fullName evidence="10">D-alanyl-D-alanine-adding enzyme</fullName>
    </alternativeName>
</protein>
<gene>
    <name evidence="10 15" type="primary">murF</name>
    <name evidence="15" type="ORF">NCTC10660_01356</name>
</gene>
<evidence type="ECO:0000313" key="16">
    <source>
        <dbReference type="Proteomes" id="UP000254927"/>
    </source>
</evidence>